<keyword evidence="3" id="KW-1185">Reference proteome</keyword>
<dbReference type="PANTHER" id="PTHR36558">
    <property type="entry name" value="GLR1098 PROTEIN"/>
    <property type="match status" value="1"/>
</dbReference>
<name>A0ABS3IXS2_9HYPH</name>
<protein>
    <submittedName>
        <fullName evidence="2">Uma2 family endonuclease</fullName>
    </submittedName>
</protein>
<gene>
    <name evidence="2" type="ORF">J1C47_00930</name>
</gene>
<dbReference type="CDD" id="cd06260">
    <property type="entry name" value="DUF820-like"/>
    <property type="match status" value="1"/>
</dbReference>
<proteinExistence type="predicted"/>
<keyword evidence="2" id="KW-0378">Hydrolase</keyword>
<dbReference type="SUPFAM" id="SSF52980">
    <property type="entry name" value="Restriction endonuclease-like"/>
    <property type="match status" value="1"/>
</dbReference>
<dbReference type="Pfam" id="PF05685">
    <property type="entry name" value="Uma2"/>
    <property type="match status" value="1"/>
</dbReference>
<dbReference type="RefSeq" id="WP_207348836.1">
    <property type="nucleotide sequence ID" value="NZ_JAFMPY010000001.1"/>
</dbReference>
<evidence type="ECO:0000313" key="3">
    <source>
        <dbReference type="Proteomes" id="UP000664288"/>
    </source>
</evidence>
<feature type="domain" description="Putative restriction endonuclease" evidence="1">
    <location>
        <begin position="14"/>
        <end position="163"/>
    </location>
</feature>
<keyword evidence="2" id="KW-0540">Nuclease</keyword>
<dbReference type="GO" id="GO:0004519">
    <property type="term" value="F:endonuclease activity"/>
    <property type="evidence" value="ECO:0007669"/>
    <property type="project" value="UniProtKB-KW"/>
</dbReference>
<dbReference type="InterPro" id="IPR008538">
    <property type="entry name" value="Uma2"/>
</dbReference>
<dbReference type="InterPro" id="IPR012296">
    <property type="entry name" value="Nuclease_put_TT1808"/>
</dbReference>
<evidence type="ECO:0000313" key="2">
    <source>
        <dbReference type="EMBL" id="MBO0902191.1"/>
    </source>
</evidence>
<organism evidence="2 3">
    <name type="scientific">Jiella sonneratiae</name>
    <dbReference type="NCBI Taxonomy" id="2816856"/>
    <lineage>
        <taxon>Bacteria</taxon>
        <taxon>Pseudomonadati</taxon>
        <taxon>Pseudomonadota</taxon>
        <taxon>Alphaproteobacteria</taxon>
        <taxon>Hyphomicrobiales</taxon>
        <taxon>Aurantimonadaceae</taxon>
        <taxon>Jiella</taxon>
    </lineage>
</organism>
<comment type="caution">
    <text evidence="2">The sequence shown here is derived from an EMBL/GenBank/DDBJ whole genome shotgun (WGS) entry which is preliminary data.</text>
</comment>
<accession>A0ABS3IXS2</accession>
<reference evidence="2 3" key="1">
    <citation type="submission" date="2021-03" db="EMBL/GenBank/DDBJ databases">
        <title>Whole genome sequence of Jiella sp. MQZ13P-4.</title>
        <authorList>
            <person name="Tuo L."/>
        </authorList>
    </citation>
    <scope>NUCLEOTIDE SEQUENCE [LARGE SCALE GENOMIC DNA]</scope>
    <source>
        <strain evidence="2 3">MQZ13P-4</strain>
    </source>
</reference>
<evidence type="ECO:0000259" key="1">
    <source>
        <dbReference type="Pfam" id="PF05685"/>
    </source>
</evidence>
<dbReference type="InterPro" id="IPR011335">
    <property type="entry name" value="Restrct_endonuc-II-like"/>
</dbReference>
<dbReference type="EMBL" id="JAFMPY010000001">
    <property type="protein sequence ID" value="MBO0902191.1"/>
    <property type="molecule type" value="Genomic_DNA"/>
</dbReference>
<dbReference type="Proteomes" id="UP000664288">
    <property type="component" value="Unassembled WGS sequence"/>
</dbReference>
<dbReference type="PANTHER" id="PTHR36558:SF1">
    <property type="entry name" value="RESTRICTION ENDONUCLEASE DOMAIN-CONTAINING PROTEIN-RELATED"/>
    <property type="match status" value="1"/>
</dbReference>
<dbReference type="Gene3D" id="3.90.1570.10">
    <property type="entry name" value="tt1808, chain A"/>
    <property type="match status" value="1"/>
</dbReference>
<keyword evidence="2" id="KW-0255">Endonuclease</keyword>
<sequence length="188" mass="20352">MTIEAAQTDRMTAEAFFAWAATWGDGERYELVEGVPLRLQSERISHAETKFAVVAALKTALRDAGSDCSAFIDGIGVRVDEFTVREPDALVHCGPYDADDVFASNPVVVVEVVSPSSARTDTTRKLIDYFAVPSILHYLIVYGGDGRVIHHRRASSDGEIVTKILGRDGVLDLNPPGISIDVESFLGA</sequence>